<dbReference type="Proteomes" id="UP000595917">
    <property type="component" value="Chromosome"/>
</dbReference>
<keyword evidence="7" id="KW-1185">Reference proteome</keyword>
<feature type="domain" description="HTH lysR-type" evidence="5">
    <location>
        <begin position="1"/>
        <end position="58"/>
    </location>
</feature>
<dbReference type="GO" id="GO:0003700">
    <property type="term" value="F:DNA-binding transcription factor activity"/>
    <property type="evidence" value="ECO:0007669"/>
    <property type="project" value="InterPro"/>
</dbReference>
<evidence type="ECO:0000313" key="7">
    <source>
        <dbReference type="Proteomes" id="UP000595917"/>
    </source>
</evidence>
<dbReference type="RefSeq" id="WP_215627460.1">
    <property type="nucleotide sequence ID" value="NZ_CP067089.2"/>
</dbReference>
<dbReference type="KEGG" id="bhc:JFL75_04340"/>
<evidence type="ECO:0000256" key="3">
    <source>
        <dbReference type="ARBA" id="ARBA00023125"/>
    </source>
</evidence>
<dbReference type="InterPro" id="IPR000847">
    <property type="entry name" value="LysR_HTH_N"/>
</dbReference>
<accession>A0A7T7XPI9</accession>
<dbReference type="GO" id="GO:0005829">
    <property type="term" value="C:cytosol"/>
    <property type="evidence" value="ECO:0007669"/>
    <property type="project" value="TreeGrafter"/>
</dbReference>
<dbReference type="PANTHER" id="PTHR30419:SF8">
    <property type="entry name" value="NITROGEN ASSIMILATION TRANSCRIPTIONAL ACTIVATOR-RELATED"/>
    <property type="match status" value="1"/>
</dbReference>
<name>A0A7T7XPI9_9SPIR</name>
<reference evidence="6" key="1">
    <citation type="submission" date="2021-01" db="EMBL/GenBank/DDBJ databases">
        <title>Description of Breznakiella homolactica.</title>
        <authorList>
            <person name="Song Y."/>
            <person name="Brune A."/>
        </authorList>
    </citation>
    <scope>NUCLEOTIDE SEQUENCE</scope>
    <source>
        <strain evidence="6">RmG30</strain>
    </source>
</reference>
<sequence length="310" mass="34604">MDIKEYKYILTVIQCGSISGAAKKLNISQPSLSMYIRGLEDKSGIKFFYKVEGNLRLTSAGKLYIDYAQKIVDLDAALSRDLRNIQNLDGGEVTIGVTATRGTFCLHEILPLLKKHYPAITVKLIETASAHQLEELVHHRHVDFGLANFPFRHFAFDYDELFPEEIVMAVPADSPVLEQTQSRPECSLPWIDLRILKDENFILLKQGQRMRQAANDLFAAARYEPKIRLETSSAITACNLAAAGMGLAFITSTYLTINPGSGLKLLSVGEPPIIYKFTAAYESKETLSPSAQALINVIKEFYKPERMGLL</sequence>
<dbReference type="InterPro" id="IPR005119">
    <property type="entry name" value="LysR_subst-bd"/>
</dbReference>
<organism evidence="6 7">
    <name type="scientific">Breznakiella homolactica</name>
    <dbReference type="NCBI Taxonomy" id="2798577"/>
    <lineage>
        <taxon>Bacteria</taxon>
        <taxon>Pseudomonadati</taxon>
        <taxon>Spirochaetota</taxon>
        <taxon>Spirochaetia</taxon>
        <taxon>Spirochaetales</taxon>
        <taxon>Breznakiellaceae</taxon>
        <taxon>Breznakiella</taxon>
    </lineage>
</organism>
<protein>
    <submittedName>
        <fullName evidence="6">LysR family transcriptional regulator</fullName>
    </submittedName>
</protein>
<dbReference type="Pfam" id="PF03466">
    <property type="entry name" value="LysR_substrate"/>
    <property type="match status" value="1"/>
</dbReference>
<dbReference type="InterPro" id="IPR050950">
    <property type="entry name" value="HTH-type_LysR_regulators"/>
</dbReference>
<evidence type="ECO:0000256" key="2">
    <source>
        <dbReference type="ARBA" id="ARBA00023015"/>
    </source>
</evidence>
<dbReference type="InterPro" id="IPR036390">
    <property type="entry name" value="WH_DNA-bd_sf"/>
</dbReference>
<keyword evidence="2" id="KW-0805">Transcription regulation</keyword>
<dbReference type="AlphaFoldDB" id="A0A7T7XPI9"/>
<comment type="similarity">
    <text evidence="1">Belongs to the LysR transcriptional regulatory family.</text>
</comment>
<keyword evidence="4" id="KW-0804">Transcription</keyword>
<dbReference type="Pfam" id="PF00126">
    <property type="entry name" value="HTH_1"/>
    <property type="match status" value="1"/>
</dbReference>
<evidence type="ECO:0000259" key="5">
    <source>
        <dbReference type="PROSITE" id="PS50931"/>
    </source>
</evidence>
<dbReference type="InterPro" id="IPR036388">
    <property type="entry name" value="WH-like_DNA-bd_sf"/>
</dbReference>
<dbReference type="Gene3D" id="3.40.190.290">
    <property type="match status" value="1"/>
</dbReference>
<dbReference type="GO" id="GO:0003677">
    <property type="term" value="F:DNA binding"/>
    <property type="evidence" value="ECO:0007669"/>
    <property type="project" value="UniProtKB-KW"/>
</dbReference>
<dbReference type="PRINTS" id="PR00039">
    <property type="entry name" value="HTHLYSR"/>
</dbReference>
<evidence type="ECO:0000313" key="6">
    <source>
        <dbReference type="EMBL" id="QQO10156.1"/>
    </source>
</evidence>
<dbReference type="PROSITE" id="PS50931">
    <property type="entry name" value="HTH_LYSR"/>
    <property type="match status" value="1"/>
</dbReference>
<dbReference type="SUPFAM" id="SSF53850">
    <property type="entry name" value="Periplasmic binding protein-like II"/>
    <property type="match status" value="1"/>
</dbReference>
<gene>
    <name evidence="6" type="ORF">JFL75_04340</name>
</gene>
<proteinExistence type="inferred from homology"/>
<dbReference type="SUPFAM" id="SSF46785">
    <property type="entry name" value="Winged helix' DNA-binding domain"/>
    <property type="match status" value="1"/>
</dbReference>
<dbReference type="Gene3D" id="1.10.10.10">
    <property type="entry name" value="Winged helix-like DNA-binding domain superfamily/Winged helix DNA-binding domain"/>
    <property type="match status" value="1"/>
</dbReference>
<keyword evidence="3" id="KW-0238">DNA-binding</keyword>
<evidence type="ECO:0000256" key="1">
    <source>
        <dbReference type="ARBA" id="ARBA00009437"/>
    </source>
</evidence>
<dbReference type="PANTHER" id="PTHR30419">
    <property type="entry name" value="HTH-TYPE TRANSCRIPTIONAL REGULATOR YBHD"/>
    <property type="match status" value="1"/>
</dbReference>
<dbReference type="EMBL" id="CP067089">
    <property type="protein sequence ID" value="QQO10156.1"/>
    <property type="molecule type" value="Genomic_DNA"/>
</dbReference>
<evidence type="ECO:0000256" key="4">
    <source>
        <dbReference type="ARBA" id="ARBA00023163"/>
    </source>
</evidence>
<dbReference type="CDD" id="cd05466">
    <property type="entry name" value="PBP2_LTTR_substrate"/>
    <property type="match status" value="1"/>
</dbReference>